<protein>
    <submittedName>
        <fullName evidence="1">Abi family protein</fullName>
    </submittedName>
</protein>
<gene>
    <name evidence="1" type="ORF">F8C90_09950</name>
</gene>
<dbReference type="AlphaFoldDB" id="A0A6N6NP57"/>
<dbReference type="InterPro" id="IPR011664">
    <property type="entry name" value="Abi_system_AbiD/AbiF-like"/>
</dbReference>
<reference evidence="1 2" key="1">
    <citation type="submission" date="2019-09" db="EMBL/GenBank/DDBJ databases">
        <title>Whole genome shotgun sequencing (WGS) of Ellagibacter isourolithinifaciens DSM 104140(T) and Adlercreutzia muris DSM 29508(T).</title>
        <authorList>
            <person name="Stoll D.A."/>
            <person name="Danylec N."/>
            <person name="Huch M."/>
        </authorList>
    </citation>
    <scope>NUCLEOTIDE SEQUENCE [LARGE SCALE GENOMIC DNA]</scope>
    <source>
        <strain evidence="1 2">DSM 104140</strain>
    </source>
</reference>
<evidence type="ECO:0000313" key="2">
    <source>
        <dbReference type="Proteomes" id="UP000468668"/>
    </source>
</evidence>
<dbReference type="Pfam" id="PF07751">
    <property type="entry name" value="Abi_2"/>
    <property type="match status" value="1"/>
</dbReference>
<evidence type="ECO:0000313" key="1">
    <source>
        <dbReference type="EMBL" id="KAB1636149.1"/>
    </source>
</evidence>
<dbReference type="OrthoDB" id="5363652at2"/>
<keyword evidence="2" id="KW-1185">Reference proteome</keyword>
<comment type="caution">
    <text evidence="1">The sequence shown here is derived from an EMBL/GenBank/DDBJ whole genome shotgun (WGS) entry which is preliminary data.</text>
</comment>
<sequence length="80" mass="9260">MRAYKLDRDLRLVMLSAIADIEIYLRSRLSYLAVEEDGSFGFPESTKARLNRELSAVKNSEQLIKHFVAKYGDKHNLPPY</sequence>
<dbReference type="Proteomes" id="UP000468668">
    <property type="component" value="Unassembled WGS sequence"/>
</dbReference>
<accession>A0A6N6NP57</accession>
<dbReference type="EMBL" id="WAJR01000035">
    <property type="protein sequence ID" value="KAB1636149.1"/>
    <property type="molecule type" value="Genomic_DNA"/>
</dbReference>
<proteinExistence type="predicted"/>
<name>A0A6N6NP57_9ACTN</name>
<organism evidence="1 2">
    <name type="scientific">Ellagibacter isourolithinifaciens</name>
    <dbReference type="NCBI Taxonomy" id="2137581"/>
    <lineage>
        <taxon>Bacteria</taxon>
        <taxon>Bacillati</taxon>
        <taxon>Actinomycetota</taxon>
        <taxon>Coriobacteriia</taxon>
        <taxon>Eggerthellales</taxon>
        <taxon>Eggerthellaceae</taxon>
        <taxon>Ellagibacter</taxon>
    </lineage>
</organism>